<dbReference type="KEGG" id="bacg:D2962_14525"/>
<dbReference type="EMBL" id="CP033169">
    <property type="protein sequence ID" value="AYO31652.1"/>
    <property type="molecule type" value="Genomic_DNA"/>
</dbReference>
<reference evidence="2 3" key="1">
    <citation type="submission" date="2018-10" db="EMBL/GenBank/DDBJ databases">
        <authorList>
            <person name="Zhang X."/>
        </authorList>
    </citation>
    <scope>NUCLEOTIDE SEQUENCE [LARGE SCALE GENOMIC DNA]</scope>
    <source>
        <strain evidence="2 3">SK-G1</strain>
    </source>
</reference>
<dbReference type="Gene3D" id="3.30.110.70">
    <property type="entry name" value="Hypothetical protein apc22750. Chain B"/>
    <property type="match status" value="1"/>
</dbReference>
<dbReference type="InterPro" id="IPR002765">
    <property type="entry name" value="UPF0145_YbjQ-like"/>
</dbReference>
<gene>
    <name evidence="2" type="ORF">D2962_14525</name>
</gene>
<dbReference type="InterPro" id="IPR035439">
    <property type="entry name" value="UPF0145_dom_sf"/>
</dbReference>
<evidence type="ECO:0000313" key="3">
    <source>
        <dbReference type="Proteomes" id="UP000280960"/>
    </source>
</evidence>
<organism evidence="2 3">
    <name type="scientific">Biomaibacter acetigenes</name>
    <dbReference type="NCBI Taxonomy" id="2316383"/>
    <lineage>
        <taxon>Bacteria</taxon>
        <taxon>Bacillati</taxon>
        <taxon>Bacillota</taxon>
        <taxon>Clostridia</taxon>
        <taxon>Thermosediminibacterales</taxon>
        <taxon>Tepidanaerobacteraceae</taxon>
        <taxon>Biomaibacter</taxon>
    </lineage>
</organism>
<comment type="similarity">
    <text evidence="1">Belongs to the UPF0145 family.</text>
</comment>
<evidence type="ECO:0000313" key="2">
    <source>
        <dbReference type="EMBL" id="AYO31652.1"/>
    </source>
</evidence>
<accession>A0A3G2R838</accession>
<proteinExistence type="inferred from homology"/>
<keyword evidence="3" id="KW-1185">Reference proteome</keyword>
<dbReference type="Pfam" id="PF01906">
    <property type="entry name" value="YbjQ_1"/>
    <property type="match status" value="1"/>
</dbReference>
<dbReference type="AlphaFoldDB" id="A0A3G2R838"/>
<name>A0A3G2R838_9FIRM</name>
<protein>
    <submittedName>
        <fullName evidence="2">Uncharacterized protein</fullName>
    </submittedName>
</protein>
<dbReference type="Proteomes" id="UP000280960">
    <property type="component" value="Chromosome"/>
</dbReference>
<evidence type="ECO:0000256" key="1">
    <source>
        <dbReference type="ARBA" id="ARBA00010751"/>
    </source>
</evidence>
<sequence>MIVLCNIKKYFIDTSYGFFIKRFNEAREEALKEMEERAANLGANAVIGVDEIGEVDEMMKKTIKEIVDEQRG</sequence>
<dbReference type="SUPFAM" id="SSF117782">
    <property type="entry name" value="YbjQ-like"/>
    <property type="match status" value="1"/>
</dbReference>